<dbReference type="Gene3D" id="3.30.420.110">
    <property type="entry name" value="MutS, connector domain"/>
    <property type="match status" value="1"/>
</dbReference>
<evidence type="ECO:0000256" key="1">
    <source>
        <dbReference type="SAM" id="MobiDB-lite"/>
    </source>
</evidence>
<accession>A0ABQ9EF05</accession>
<feature type="domain" description="DNA mismatch repair protein MutS-like N-terminal" evidence="2">
    <location>
        <begin position="156"/>
        <end position="194"/>
    </location>
</feature>
<organism evidence="3 4">
    <name type="scientific">Tegillarca granosa</name>
    <name type="common">Malaysian cockle</name>
    <name type="synonym">Anadara granosa</name>
    <dbReference type="NCBI Taxonomy" id="220873"/>
    <lineage>
        <taxon>Eukaryota</taxon>
        <taxon>Metazoa</taxon>
        <taxon>Spiralia</taxon>
        <taxon>Lophotrochozoa</taxon>
        <taxon>Mollusca</taxon>
        <taxon>Bivalvia</taxon>
        <taxon>Autobranchia</taxon>
        <taxon>Pteriomorphia</taxon>
        <taxon>Arcoida</taxon>
        <taxon>Arcoidea</taxon>
        <taxon>Arcidae</taxon>
        <taxon>Tegillarca</taxon>
    </lineage>
</organism>
<evidence type="ECO:0000259" key="2">
    <source>
        <dbReference type="Pfam" id="PF01624"/>
    </source>
</evidence>
<reference evidence="3 4" key="1">
    <citation type="submission" date="2022-12" db="EMBL/GenBank/DDBJ databases">
        <title>Chromosome-level genome of Tegillarca granosa.</title>
        <authorList>
            <person name="Kim J."/>
        </authorList>
    </citation>
    <scope>NUCLEOTIDE SEQUENCE [LARGE SCALE GENOMIC DNA]</scope>
    <source>
        <strain evidence="3">Teg-2019</strain>
        <tissue evidence="3">Adductor muscle</tissue>
    </source>
</reference>
<proteinExistence type="predicted"/>
<dbReference type="InterPro" id="IPR036678">
    <property type="entry name" value="MutS_con_dom_sf"/>
</dbReference>
<sequence>MCLESINTSNLTDQVSHSSTVKTVKRKSVSPNKPTSSKDDHIGVDQTCVNLSVSTLTKLKQFENNEDESNTQQAKLIDLESLKRYKNTVDIDNIDSKKKFFDDEENVTLDVESQEEESSVPSTSSSSQKATTILKKFSSGATNSKSNVKKIKTKYTPLEQQFLEIKEKYSDCVLFVECGYKFRFFGEDAEAIQPATGDVIYDCFEDNEMRSELETRISHIQPVEMIIPHSLTEKTERLIQDIVSLR</sequence>
<dbReference type="EMBL" id="JARBDR010000903">
    <property type="protein sequence ID" value="KAJ8303888.1"/>
    <property type="molecule type" value="Genomic_DNA"/>
</dbReference>
<keyword evidence="4" id="KW-1185">Reference proteome</keyword>
<dbReference type="InterPro" id="IPR016151">
    <property type="entry name" value="DNA_mismatch_repair_MutS_N"/>
</dbReference>
<dbReference type="InterPro" id="IPR007695">
    <property type="entry name" value="DNA_mismatch_repair_MutS-lik_N"/>
</dbReference>
<evidence type="ECO:0000313" key="4">
    <source>
        <dbReference type="Proteomes" id="UP001217089"/>
    </source>
</evidence>
<dbReference type="SUPFAM" id="SSF55271">
    <property type="entry name" value="DNA repair protein MutS, domain I"/>
    <property type="match status" value="1"/>
</dbReference>
<dbReference type="Pfam" id="PF01624">
    <property type="entry name" value="MutS_I"/>
    <property type="match status" value="1"/>
</dbReference>
<feature type="region of interest" description="Disordered" evidence="1">
    <location>
        <begin position="1"/>
        <end position="43"/>
    </location>
</feature>
<evidence type="ECO:0000313" key="3">
    <source>
        <dbReference type="EMBL" id="KAJ8303888.1"/>
    </source>
</evidence>
<protein>
    <recommendedName>
        <fullName evidence="2">DNA mismatch repair protein MutS-like N-terminal domain-containing protein</fullName>
    </recommendedName>
</protein>
<dbReference type="Proteomes" id="UP001217089">
    <property type="component" value="Unassembled WGS sequence"/>
</dbReference>
<feature type="compositionally biased region" description="Polar residues" evidence="1">
    <location>
        <begin position="1"/>
        <end position="22"/>
    </location>
</feature>
<comment type="caution">
    <text evidence="3">The sequence shown here is derived from an EMBL/GenBank/DDBJ whole genome shotgun (WGS) entry which is preliminary data.</text>
</comment>
<gene>
    <name evidence="3" type="ORF">KUTeg_017471</name>
</gene>
<name>A0ABQ9EF05_TEGGR</name>